<evidence type="ECO:0000313" key="1">
    <source>
        <dbReference type="EMBL" id="ETO64096.1"/>
    </source>
</evidence>
<gene>
    <name evidence="1" type="ORF">F444_18325</name>
</gene>
<organism evidence="1 2">
    <name type="scientific">Phytophthora nicotianae P1976</name>
    <dbReference type="NCBI Taxonomy" id="1317066"/>
    <lineage>
        <taxon>Eukaryota</taxon>
        <taxon>Sar</taxon>
        <taxon>Stramenopiles</taxon>
        <taxon>Oomycota</taxon>
        <taxon>Peronosporomycetes</taxon>
        <taxon>Peronosporales</taxon>
        <taxon>Peronosporaceae</taxon>
        <taxon>Phytophthora</taxon>
    </lineage>
</organism>
<dbReference type="AlphaFoldDB" id="A0A080ZBT5"/>
<proteinExistence type="predicted"/>
<evidence type="ECO:0000313" key="2">
    <source>
        <dbReference type="Proteomes" id="UP000028582"/>
    </source>
</evidence>
<name>A0A080ZBT5_PHYNI</name>
<reference evidence="1 2" key="1">
    <citation type="submission" date="2013-11" db="EMBL/GenBank/DDBJ databases">
        <title>The Genome Sequence of Phytophthora parasitica P1976.</title>
        <authorList>
            <consortium name="The Broad Institute Genomics Platform"/>
            <person name="Russ C."/>
            <person name="Tyler B."/>
            <person name="Panabieres F."/>
            <person name="Shan W."/>
            <person name="Tripathy S."/>
            <person name="Grunwald N."/>
            <person name="Machado M."/>
            <person name="Johnson C.S."/>
            <person name="Walker B."/>
            <person name="Young S."/>
            <person name="Zeng Q."/>
            <person name="Gargeya S."/>
            <person name="Fitzgerald M."/>
            <person name="Haas B."/>
            <person name="Abouelleil A."/>
            <person name="Allen A.W."/>
            <person name="Alvarado L."/>
            <person name="Arachchi H.M."/>
            <person name="Berlin A.M."/>
            <person name="Chapman S.B."/>
            <person name="Gainer-Dewar J."/>
            <person name="Goldberg J."/>
            <person name="Griggs A."/>
            <person name="Gujja S."/>
            <person name="Hansen M."/>
            <person name="Howarth C."/>
            <person name="Imamovic A."/>
            <person name="Ireland A."/>
            <person name="Larimer J."/>
            <person name="McCowan C."/>
            <person name="Murphy C."/>
            <person name="Pearson M."/>
            <person name="Poon T.W."/>
            <person name="Priest M."/>
            <person name="Roberts A."/>
            <person name="Saif S."/>
            <person name="Shea T."/>
            <person name="Sisk P."/>
            <person name="Sykes S."/>
            <person name="Wortman J."/>
            <person name="Nusbaum C."/>
            <person name="Birren B."/>
        </authorList>
    </citation>
    <scope>NUCLEOTIDE SEQUENCE [LARGE SCALE GENOMIC DNA]</scope>
    <source>
        <strain evidence="1 2">P1976</strain>
    </source>
</reference>
<dbReference type="OrthoDB" id="132933at2759"/>
<dbReference type="EMBL" id="ANJA01003335">
    <property type="protein sequence ID" value="ETO64096.1"/>
    <property type="molecule type" value="Genomic_DNA"/>
</dbReference>
<sequence>MSKYSDDTFPWEEALSGILDGRKDPGNYTRRNCGVSTFTTIQEDTPIYQTLGQLIPPEGDKIAVCLSRKCSALCKELMGMLMAVKRAYRNAIPIGQQPHNHPVTTITTAKYGREAVTRYGKTIFPNRDSNPGRVGESPGC</sequence>
<accession>A0A080ZBT5</accession>
<protein>
    <submittedName>
        <fullName evidence="1">Uncharacterized protein</fullName>
    </submittedName>
</protein>
<dbReference type="Proteomes" id="UP000028582">
    <property type="component" value="Unassembled WGS sequence"/>
</dbReference>
<comment type="caution">
    <text evidence="1">The sequence shown here is derived from an EMBL/GenBank/DDBJ whole genome shotgun (WGS) entry which is preliminary data.</text>
</comment>